<dbReference type="Pfam" id="PF01555">
    <property type="entry name" value="N6_N4_Mtase"/>
    <property type="match status" value="1"/>
</dbReference>
<evidence type="ECO:0000256" key="5">
    <source>
        <dbReference type="ARBA" id="ARBA00022691"/>
    </source>
</evidence>
<dbReference type="InterPro" id="IPR002052">
    <property type="entry name" value="DNA_methylase_N6_adenine_CS"/>
</dbReference>
<keyword evidence="5" id="KW-0949">S-adenosyl-L-methionine</keyword>
<accession>E1YL01</accession>
<dbReference type="Gene3D" id="3.40.50.150">
    <property type="entry name" value="Vaccinia Virus protein VP39"/>
    <property type="match status" value="1"/>
</dbReference>
<reference evidence="9" key="1">
    <citation type="journal article" date="2011" name="Environ. Microbiol.">
        <title>Genomic insights into the metabolic potential of the polycyclic aromatic hydrocarbon degrading sulfate-reducing Deltaproteobacterium N47.</title>
        <authorList>
            <person name="Bergmann F."/>
            <person name="Selesi D."/>
            <person name="Weinmaier T."/>
            <person name="Tischler P."/>
            <person name="Rattei T."/>
            <person name="Meckenstock R.U."/>
        </authorList>
    </citation>
    <scope>NUCLEOTIDE SEQUENCE</scope>
</reference>
<dbReference type="InterPro" id="IPR002295">
    <property type="entry name" value="N4/N6-MTase_EcoPI_Mod-like"/>
</dbReference>
<comment type="similarity">
    <text evidence="1">Belongs to the N(4)/N(6)-methyltransferase family.</text>
</comment>
<keyword evidence="4" id="KW-0808">Transferase</keyword>
<dbReference type="GO" id="GO:0032259">
    <property type="term" value="P:methylation"/>
    <property type="evidence" value="ECO:0007669"/>
    <property type="project" value="UniProtKB-KW"/>
</dbReference>
<dbReference type="InterPro" id="IPR002941">
    <property type="entry name" value="DNA_methylase_N4/N6"/>
</dbReference>
<dbReference type="PRINTS" id="PR00506">
    <property type="entry name" value="D21N6MTFRASE"/>
</dbReference>
<keyword evidence="3" id="KW-0489">Methyltransferase</keyword>
<proteinExistence type="inferred from homology"/>
<evidence type="ECO:0000256" key="3">
    <source>
        <dbReference type="ARBA" id="ARBA00022603"/>
    </source>
</evidence>
<sequence>MEKLKMHSPDLTEGNIEKIAGLFPNCVTESMDKNGKLKKSIDFDLLRQELSGTIVEGPQERYHLNWPGKREALLAANAPIAKTLRPCREESVDFDTTQNLFIEGDNLDALKLLQETYLGKIKMIYIDPPYNTGNDFIYEDDFAESTEEYLRKSNQKDEEGNRLVANTESNGRFHSDWLSMMYPRLKLARNLLSDDGLIFASIGPEEISNLKKIMDEVFGEANYRNSIAIKRGAKSVQAQFETWDKLGTAFEYLLLYSKISTYRFPKMVRELDDSKCGGWNNHWRGTDRPTMRYELFGITPDTGQWRWSKDRSVMAINNYQKMISEIGKTEIDITQETIDSWYLEQGADIDLLRLSSNGKPEHYIPPTDTTLLNDIWFHVPSTGSGIVKRLMGIKAFDNPKPLDLLKQACRFCPNDAIILDFYAGSATTAHAIMQLNAEDGGNRKFIMIQLPEPCDEKSEAFKAGYKTIAEIGKERIRRAGKQIRDELEKRKDNNQKQLPLENSDSTSSFSLHPSSFQSPSSFILHPSSFDIGFRVLKVASSSMSGIYYTPDAVQQTQLALFSDNIKEDRSAEDLLFQVLLDWGVDLSLPIKKDAIAGKEVFFVDDNALAACFDKNGEITEDFIKELAKRKPLRVVFRDAGFKNDSVKINVEQIFKLLSPHTDVKTI</sequence>
<dbReference type="GO" id="GO:0009007">
    <property type="term" value="F:site-specific DNA-methyltransferase (adenine-specific) activity"/>
    <property type="evidence" value="ECO:0007669"/>
    <property type="project" value="UniProtKB-EC"/>
</dbReference>
<feature type="region of interest" description="Disordered" evidence="7">
    <location>
        <begin position="486"/>
        <end position="512"/>
    </location>
</feature>
<protein>
    <recommendedName>
        <fullName evidence="2">site-specific DNA-methyltransferase (adenine-specific)</fullName>
        <ecNumber evidence="2">2.1.1.72</ecNumber>
    </recommendedName>
</protein>
<dbReference type="EC" id="2.1.1.72" evidence="2"/>
<evidence type="ECO:0000259" key="8">
    <source>
        <dbReference type="Pfam" id="PF01555"/>
    </source>
</evidence>
<dbReference type="PIRSF" id="PIRSF015855">
    <property type="entry name" value="TypeIII_Mtase_mKpnI"/>
    <property type="match status" value="1"/>
</dbReference>
<feature type="domain" description="DNA methylase N-4/N-6" evidence="8">
    <location>
        <begin position="121"/>
        <end position="448"/>
    </location>
</feature>
<dbReference type="EMBL" id="FR695877">
    <property type="protein sequence ID" value="CBX30784.1"/>
    <property type="molecule type" value="Genomic_DNA"/>
</dbReference>
<dbReference type="GO" id="GO:0003677">
    <property type="term" value="F:DNA binding"/>
    <property type="evidence" value="ECO:0007669"/>
    <property type="project" value="InterPro"/>
</dbReference>
<dbReference type="GO" id="GO:0008170">
    <property type="term" value="F:N-methyltransferase activity"/>
    <property type="evidence" value="ECO:0007669"/>
    <property type="project" value="InterPro"/>
</dbReference>
<feature type="compositionally biased region" description="Low complexity" evidence="7">
    <location>
        <begin position="503"/>
        <end position="512"/>
    </location>
</feature>
<evidence type="ECO:0000256" key="6">
    <source>
        <dbReference type="ARBA" id="ARBA00047942"/>
    </source>
</evidence>
<dbReference type="SUPFAM" id="SSF53335">
    <property type="entry name" value="S-adenosyl-L-methionine-dependent methyltransferases"/>
    <property type="match status" value="1"/>
</dbReference>
<organism evidence="9">
    <name type="scientific">uncultured Desulfobacterium sp</name>
    <dbReference type="NCBI Taxonomy" id="201089"/>
    <lineage>
        <taxon>Bacteria</taxon>
        <taxon>Pseudomonadati</taxon>
        <taxon>Thermodesulfobacteriota</taxon>
        <taxon>Desulfobacteria</taxon>
        <taxon>Desulfobacterales</taxon>
        <taxon>Desulfobacteriaceae</taxon>
        <taxon>Desulfobacterium</taxon>
        <taxon>environmental samples</taxon>
    </lineage>
</organism>
<evidence type="ECO:0000256" key="2">
    <source>
        <dbReference type="ARBA" id="ARBA00011900"/>
    </source>
</evidence>
<dbReference type="REBASE" id="35278">
    <property type="entry name" value="M.DspN47ORF42960P"/>
</dbReference>
<evidence type="ECO:0000256" key="1">
    <source>
        <dbReference type="ARBA" id="ARBA00006594"/>
    </source>
</evidence>
<name>E1YL01_9BACT</name>
<dbReference type="AlphaFoldDB" id="E1YL01"/>
<comment type="catalytic activity">
    <reaction evidence="6">
        <text>a 2'-deoxyadenosine in DNA + S-adenosyl-L-methionine = an N(6)-methyl-2'-deoxyadenosine in DNA + S-adenosyl-L-homocysteine + H(+)</text>
        <dbReference type="Rhea" id="RHEA:15197"/>
        <dbReference type="Rhea" id="RHEA-COMP:12418"/>
        <dbReference type="Rhea" id="RHEA-COMP:12419"/>
        <dbReference type="ChEBI" id="CHEBI:15378"/>
        <dbReference type="ChEBI" id="CHEBI:57856"/>
        <dbReference type="ChEBI" id="CHEBI:59789"/>
        <dbReference type="ChEBI" id="CHEBI:90615"/>
        <dbReference type="ChEBI" id="CHEBI:90616"/>
        <dbReference type="EC" id="2.1.1.72"/>
    </reaction>
</comment>
<evidence type="ECO:0000313" key="9">
    <source>
        <dbReference type="EMBL" id="CBX30784.1"/>
    </source>
</evidence>
<dbReference type="PROSITE" id="PS00092">
    <property type="entry name" value="N6_MTASE"/>
    <property type="match status" value="1"/>
</dbReference>
<dbReference type="InterPro" id="IPR029063">
    <property type="entry name" value="SAM-dependent_MTases_sf"/>
</dbReference>
<evidence type="ECO:0000256" key="4">
    <source>
        <dbReference type="ARBA" id="ARBA00022679"/>
    </source>
</evidence>
<gene>
    <name evidence="9" type="ORF">N47_E42960</name>
</gene>
<evidence type="ECO:0000256" key="7">
    <source>
        <dbReference type="SAM" id="MobiDB-lite"/>
    </source>
</evidence>